<reference evidence="2 3" key="1">
    <citation type="submission" date="2016-10" db="EMBL/GenBank/DDBJ databases">
        <authorList>
            <person name="de Groot N.N."/>
        </authorList>
    </citation>
    <scope>NUCLEOTIDE SEQUENCE [LARGE SCALE GENOMIC DNA]</scope>
    <source>
        <strain evidence="2 3">DSM 22274</strain>
    </source>
</reference>
<sequence length="188" mass="21004">MVPSVRDSSETSLQFRDFTRADIAAVHEYASDPLVTRWSTWGPNTLEQTAPFVEAAAEVIGEIRTGYSLAAVLNDNVIGSLAVWTKDFSNRNGELGYTFHRAHWGKGYATESVGELLRLGFNTLKLERIGAICHPDNMGSIRVLEKNGFTFEGRLRSHRAVRGTRRDSMLFSILREEYAHRGNVRGAS</sequence>
<evidence type="ECO:0000313" key="3">
    <source>
        <dbReference type="Proteomes" id="UP000182725"/>
    </source>
</evidence>
<organism evidence="2 3">
    <name type="scientific">Arthrobacter alpinus</name>
    <dbReference type="NCBI Taxonomy" id="656366"/>
    <lineage>
        <taxon>Bacteria</taxon>
        <taxon>Bacillati</taxon>
        <taxon>Actinomycetota</taxon>
        <taxon>Actinomycetes</taxon>
        <taxon>Micrococcales</taxon>
        <taxon>Micrococcaceae</taxon>
        <taxon>Arthrobacter</taxon>
    </lineage>
</organism>
<dbReference type="SUPFAM" id="SSF55729">
    <property type="entry name" value="Acyl-CoA N-acyltransferases (Nat)"/>
    <property type="match status" value="1"/>
</dbReference>
<protein>
    <submittedName>
        <fullName evidence="2">Protein N-acetyltransferase, RimJ/RimL family</fullName>
    </submittedName>
</protein>
<name>A0A1H5IW55_9MICC</name>
<dbReference type="PANTHER" id="PTHR43792">
    <property type="entry name" value="GNAT FAMILY, PUTATIVE (AFU_ORTHOLOGUE AFUA_3G00765)-RELATED-RELATED"/>
    <property type="match status" value="1"/>
</dbReference>
<dbReference type="Gene3D" id="3.40.630.30">
    <property type="match status" value="1"/>
</dbReference>
<dbReference type="AlphaFoldDB" id="A0A1H5IW55"/>
<feature type="domain" description="N-acetyltransferase" evidence="1">
    <location>
        <begin position="13"/>
        <end position="176"/>
    </location>
</feature>
<dbReference type="GO" id="GO:0016747">
    <property type="term" value="F:acyltransferase activity, transferring groups other than amino-acyl groups"/>
    <property type="evidence" value="ECO:0007669"/>
    <property type="project" value="InterPro"/>
</dbReference>
<dbReference type="EMBL" id="FNTV01000001">
    <property type="protein sequence ID" value="SEE44442.1"/>
    <property type="molecule type" value="Genomic_DNA"/>
</dbReference>
<dbReference type="InterPro" id="IPR000182">
    <property type="entry name" value="GNAT_dom"/>
</dbReference>
<dbReference type="Proteomes" id="UP000182725">
    <property type="component" value="Unassembled WGS sequence"/>
</dbReference>
<evidence type="ECO:0000313" key="2">
    <source>
        <dbReference type="EMBL" id="SEE44442.1"/>
    </source>
</evidence>
<dbReference type="Pfam" id="PF13302">
    <property type="entry name" value="Acetyltransf_3"/>
    <property type="match status" value="1"/>
</dbReference>
<dbReference type="RefSeq" id="WP_074711147.1">
    <property type="nucleotide sequence ID" value="NZ_FNTV01000001.1"/>
</dbReference>
<gene>
    <name evidence="2" type="ORF">SAMN04489740_1427</name>
</gene>
<dbReference type="PROSITE" id="PS51186">
    <property type="entry name" value="GNAT"/>
    <property type="match status" value="1"/>
</dbReference>
<accession>A0A1H5IW55</accession>
<dbReference type="InterPro" id="IPR051531">
    <property type="entry name" value="N-acetyltransferase"/>
</dbReference>
<keyword evidence="2" id="KW-0808">Transferase</keyword>
<evidence type="ECO:0000259" key="1">
    <source>
        <dbReference type="PROSITE" id="PS51186"/>
    </source>
</evidence>
<proteinExistence type="predicted"/>
<dbReference type="InterPro" id="IPR016181">
    <property type="entry name" value="Acyl_CoA_acyltransferase"/>
</dbReference>